<feature type="transmembrane region" description="Helical" evidence="8">
    <location>
        <begin position="332"/>
        <end position="357"/>
    </location>
</feature>
<reference evidence="10 11" key="1">
    <citation type="journal article" date="2016" name="Genome Biol. Evol.">
        <title>Divergent and convergent evolution of fungal pathogenicity.</title>
        <authorList>
            <person name="Shang Y."/>
            <person name="Xiao G."/>
            <person name="Zheng P."/>
            <person name="Cen K."/>
            <person name="Zhan S."/>
            <person name="Wang C."/>
        </authorList>
    </citation>
    <scope>NUCLEOTIDE SEQUENCE [LARGE SCALE GENOMIC DNA]</scope>
    <source>
        <strain evidence="10 11">RCEF 2490</strain>
    </source>
</reference>
<feature type="transmembrane region" description="Helical" evidence="8">
    <location>
        <begin position="193"/>
        <end position="213"/>
    </location>
</feature>
<dbReference type="PANTHER" id="PTHR43341">
    <property type="entry name" value="AMINO ACID PERMEASE"/>
    <property type="match status" value="1"/>
</dbReference>
<keyword evidence="11" id="KW-1185">Reference proteome</keyword>
<name>A0A168AVD4_9HYPO</name>
<evidence type="ECO:0000313" key="11">
    <source>
        <dbReference type="Proteomes" id="UP000078544"/>
    </source>
</evidence>
<dbReference type="STRING" id="1081109.A0A168AVD4"/>
<evidence type="ECO:0000256" key="7">
    <source>
        <dbReference type="SAM" id="MobiDB-lite"/>
    </source>
</evidence>
<keyword evidence="4" id="KW-0029">Amino-acid transport</keyword>
<keyword evidence="5 8" id="KW-1133">Transmembrane helix</keyword>
<protein>
    <submittedName>
        <fullName evidence="10">Amino acid permease</fullName>
    </submittedName>
</protein>
<feature type="domain" description="Amino acid permease/ SLC12A" evidence="9">
    <location>
        <begin position="58"/>
        <end position="509"/>
    </location>
</feature>
<dbReference type="InterPro" id="IPR004840">
    <property type="entry name" value="Amino_acid_permease_CS"/>
</dbReference>
<feature type="transmembrane region" description="Helical" evidence="8">
    <location>
        <begin position="167"/>
        <end position="187"/>
    </location>
</feature>
<evidence type="ECO:0000259" key="9">
    <source>
        <dbReference type="Pfam" id="PF00324"/>
    </source>
</evidence>
<dbReference type="PROSITE" id="PS00218">
    <property type="entry name" value="AMINO_ACID_PERMEASE_1"/>
    <property type="match status" value="1"/>
</dbReference>
<dbReference type="EMBL" id="AZGY01000011">
    <property type="protein sequence ID" value="KZZ94415.1"/>
    <property type="molecule type" value="Genomic_DNA"/>
</dbReference>
<evidence type="ECO:0000256" key="1">
    <source>
        <dbReference type="ARBA" id="ARBA00004141"/>
    </source>
</evidence>
<dbReference type="Gene3D" id="1.20.1740.10">
    <property type="entry name" value="Amino acid/polyamine transporter I"/>
    <property type="match status" value="1"/>
</dbReference>
<evidence type="ECO:0000256" key="3">
    <source>
        <dbReference type="ARBA" id="ARBA00022692"/>
    </source>
</evidence>
<evidence type="ECO:0000256" key="6">
    <source>
        <dbReference type="ARBA" id="ARBA00023136"/>
    </source>
</evidence>
<dbReference type="Pfam" id="PF00324">
    <property type="entry name" value="AA_permease"/>
    <property type="match status" value="1"/>
</dbReference>
<evidence type="ECO:0000256" key="4">
    <source>
        <dbReference type="ARBA" id="ARBA00022970"/>
    </source>
</evidence>
<feature type="transmembrane region" description="Helical" evidence="8">
    <location>
        <begin position="478"/>
        <end position="498"/>
    </location>
</feature>
<dbReference type="InterPro" id="IPR004841">
    <property type="entry name" value="AA-permease/SLC12A_dom"/>
</dbReference>
<dbReference type="OrthoDB" id="3900342at2759"/>
<feature type="transmembrane region" description="Helical" evidence="8">
    <location>
        <begin position="58"/>
        <end position="76"/>
    </location>
</feature>
<evidence type="ECO:0000256" key="5">
    <source>
        <dbReference type="ARBA" id="ARBA00022989"/>
    </source>
</evidence>
<comment type="subcellular location">
    <subcellularLocation>
        <location evidence="1">Membrane</location>
        <topology evidence="1">Multi-pass membrane protein</topology>
    </subcellularLocation>
</comment>
<feature type="compositionally biased region" description="Basic and acidic residues" evidence="7">
    <location>
        <begin position="1"/>
        <end position="14"/>
    </location>
</feature>
<feature type="transmembrane region" description="Helical" evidence="8">
    <location>
        <begin position="377"/>
        <end position="400"/>
    </location>
</feature>
<keyword evidence="3 8" id="KW-0812">Transmembrane</keyword>
<dbReference type="PIRSF" id="PIRSF006060">
    <property type="entry name" value="AA_transporter"/>
    <property type="match status" value="1"/>
</dbReference>
<dbReference type="PANTHER" id="PTHR43341:SF3">
    <property type="entry name" value="AMINO-ACID PERMEASE PB1C11.02-RELATED"/>
    <property type="match status" value="1"/>
</dbReference>
<dbReference type="InterPro" id="IPR050524">
    <property type="entry name" value="APC_YAT"/>
</dbReference>
<dbReference type="AlphaFoldDB" id="A0A168AVD4"/>
<feature type="transmembrane region" description="Helical" evidence="8">
    <location>
        <begin position="448"/>
        <end position="466"/>
    </location>
</feature>
<gene>
    <name evidence="10" type="ORF">AAL_05382</name>
</gene>
<accession>A0A168AVD4</accession>
<evidence type="ECO:0000313" key="10">
    <source>
        <dbReference type="EMBL" id="KZZ94415.1"/>
    </source>
</evidence>
<keyword evidence="2" id="KW-0813">Transport</keyword>
<dbReference type="FunFam" id="1.20.1740.10:FF:000001">
    <property type="entry name" value="Amino acid permease"/>
    <property type="match status" value="1"/>
</dbReference>
<dbReference type="GO" id="GO:0016020">
    <property type="term" value="C:membrane"/>
    <property type="evidence" value="ECO:0007669"/>
    <property type="project" value="UniProtKB-SubCell"/>
</dbReference>
<keyword evidence="6 8" id="KW-0472">Membrane</keyword>
<feature type="transmembrane region" description="Helical" evidence="8">
    <location>
        <begin position="82"/>
        <end position="101"/>
    </location>
</feature>
<feature type="region of interest" description="Disordered" evidence="7">
    <location>
        <begin position="1"/>
        <end position="40"/>
    </location>
</feature>
<proteinExistence type="predicted"/>
<organism evidence="10 11">
    <name type="scientific">Moelleriella libera RCEF 2490</name>
    <dbReference type="NCBI Taxonomy" id="1081109"/>
    <lineage>
        <taxon>Eukaryota</taxon>
        <taxon>Fungi</taxon>
        <taxon>Dikarya</taxon>
        <taxon>Ascomycota</taxon>
        <taxon>Pezizomycotina</taxon>
        <taxon>Sordariomycetes</taxon>
        <taxon>Hypocreomycetidae</taxon>
        <taxon>Hypocreales</taxon>
        <taxon>Clavicipitaceae</taxon>
        <taxon>Moelleriella</taxon>
    </lineage>
</organism>
<sequence length="543" mass="59311">MAFSEKPHAPKRDSSVALGKVNSDIDSNGQPPTPQHVEDGVKFRDSDHLKRSLSARQVQMIAIGGTIGTGLFLGTGKSLATGGPASLLICYAITGAIVFITMLSLGEMAAFIPIAGSFCTFAGRFVDDAFGFALTWNYWFNDAVSTASDLVALQLVLQYWTDHFPGWALSLIFWVVLIAVNLATVRAYGELEYWLSLLKVITIIVFIVMGIVVNCGGNQDGRYIGGENWHIPGAPFVGGIGGFASVFVTASFAYGGTESIAITAGETKNPTKNLPRVVKNVFWRILLFYIISVLLIGLNVPYTYPGLSSKTSSTSPFTIVFAMTGAKAAGSVINAVILTSVLSAGNHALFAGVRLLYTLAMEGHAPRVFGKLNRNQVPWVAVLATGFISGLCFASSFIGAGQLWTWLQNLVGVSNQLSWIAIGVASIRFRAGLKRQGKTHLLPFKNWTYPYGPWASVVLNSFLVLVQGWKCFSPQFDAVSFVSFYIELPVMLIMYVAWKVIKRTKFVKLEEMDLVTDVYLADEPELESKGWQSRTRRVLNWLF</sequence>
<evidence type="ECO:0000256" key="8">
    <source>
        <dbReference type="SAM" id="Phobius"/>
    </source>
</evidence>
<evidence type="ECO:0000256" key="2">
    <source>
        <dbReference type="ARBA" id="ARBA00022448"/>
    </source>
</evidence>
<comment type="caution">
    <text evidence="10">The sequence shown here is derived from an EMBL/GenBank/DDBJ whole genome shotgun (WGS) entry which is preliminary data.</text>
</comment>
<feature type="transmembrane region" description="Helical" evidence="8">
    <location>
        <begin position="406"/>
        <end position="427"/>
    </location>
</feature>
<dbReference type="Proteomes" id="UP000078544">
    <property type="component" value="Unassembled WGS sequence"/>
</dbReference>
<dbReference type="GO" id="GO:0015171">
    <property type="term" value="F:amino acid transmembrane transporter activity"/>
    <property type="evidence" value="ECO:0007669"/>
    <property type="project" value="TreeGrafter"/>
</dbReference>
<feature type="transmembrane region" description="Helical" evidence="8">
    <location>
        <begin position="281"/>
        <end position="302"/>
    </location>
</feature>